<dbReference type="InterPro" id="IPR026721">
    <property type="entry name" value="TMEM18"/>
</dbReference>
<dbReference type="Pfam" id="PF14770">
    <property type="entry name" value="TMEM18"/>
    <property type="match status" value="1"/>
</dbReference>
<evidence type="ECO:0000256" key="6">
    <source>
        <dbReference type="ARBA" id="ARBA00022989"/>
    </source>
</evidence>
<evidence type="ECO:0000313" key="13">
    <source>
        <dbReference type="Proteomes" id="UP000694941"/>
    </source>
</evidence>
<evidence type="ECO:0000256" key="5">
    <source>
        <dbReference type="ARBA" id="ARBA00022692"/>
    </source>
</evidence>
<keyword evidence="9 12" id="KW-0472">Membrane</keyword>
<dbReference type="PANTHER" id="PTHR22593:SF2">
    <property type="entry name" value="TRANSMEMBRANE PROTEIN 18"/>
    <property type="match status" value="1"/>
</dbReference>
<evidence type="ECO:0000256" key="8">
    <source>
        <dbReference type="ARBA" id="ARBA00023125"/>
    </source>
</evidence>
<gene>
    <name evidence="14" type="primary">LOC106467093</name>
</gene>
<evidence type="ECO:0000256" key="12">
    <source>
        <dbReference type="SAM" id="Phobius"/>
    </source>
</evidence>
<sequence>MDPVDIKVELGPKELFSITKLLDKVDWTEPWIIMLLVFHGFVTVLAVATRNHGNIQAALFCILLLMVYFSEVLNEWAARNWRLFARDQYFDSRGTFFSTMIAAPLLLNCLFLVGHWLWISGTLLIKAKQSQFRSNLHRQHTPSGNSHYRQAHGSDSSSKSDVSDSSSHE</sequence>
<comment type="subcellular location">
    <subcellularLocation>
        <location evidence="2">Endomembrane system</location>
        <topology evidence="2">Multi-pass membrane protein</topology>
    </subcellularLocation>
    <subcellularLocation>
        <location evidence="1">Nucleus membrane</location>
    </subcellularLocation>
</comment>
<comment type="similarity">
    <text evidence="3">Belongs to the TMEM18 family.</text>
</comment>
<evidence type="ECO:0000256" key="10">
    <source>
        <dbReference type="ARBA" id="ARBA00023242"/>
    </source>
</evidence>
<organism evidence="13 14">
    <name type="scientific">Limulus polyphemus</name>
    <name type="common">Atlantic horseshoe crab</name>
    <dbReference type="NCBI Taxonomy" id="6850"/>
    <lineage>
        <taxon>Eukaryota</taxon>
        <taxon>Metazoa</taxon>
        <taxon>Ecdysozoa</taxon>
        <taxon>Arthropoda</taxon>
        <taxon>Chelicerata</taxon>
        <taxon>Merostomata</taxon>
        <taxon>Xiphosura</taxon>
        <taxon>Limulidae</taxon>
        <taxon>Limulus</taxon>
    </lineage>
</organism>
<keyword evidence="7" id="KW-0175">Coiled coil</keyword>
<feature type="transmembrane region" description="Helical" evidence="12">
    <location>
        <begin position="55"/>
        <end position="76"/>
    </location>
</feature>
<keyword evidence="6 12" id="KW-1133">Transmembrane helix</keyword>
<feature type="transmembrane region" description="Helical" evidence="12">
    <location>
        <begin position="31"/>
        <end position="48"/>
    </location>
</feature>
<accession>A0ABM1BIU9</accession>
<feature type="region of interest" description="Disordered" evidence="11">
    <location>
        <begin position="136"/>
        <end position="169"/>
    </location>
</feature>
<evidence type="ECO:0000256" key="1">
    <source>
        <dbReference type="ARBA" id="ARBA00004126"/>
    </source>
</evidence>
<evidence type="ECO:0000256" key="7">
    <source>
        <dbReference type="ARBA" id="ARBA00023054"/>
    </source>
</evidence>
<dbReference type="RefSeq" id="XP_013782864.1">
    <property type="nucleotide sequence ID" value="XM_013927410.2"/>
</dbReference>
<dbReference type="Proteomes" id="UP000694941">
    <property type="component" value="Unplaced"/>
</dbReference>
<evidence type="ECO:0000313" key="14">
    <source>
        <dbReference type="RefSeq" id="XP_013782864.1"/>
    </source>
</evidence>
<keyword evidence="13" id="KW-1185">Reference proteome</keyword>
<feature type="transmembrane region" description="Helical" evidence="12">
    <location>
        <begin position="96"/>
        <end position="119"/>
    </location>
</feature>
<dbReference type="PANTHER" id="PTHR22593">
    <property type="entry name" value="TRANSMEMBRANE PROTEIN 18"/>
    <property type="match status" value="1"/>
</dbReference>
<reference evidence="14" key="1">
    <citation type="submission" date="2025-08" db="UniProtKB">
        <authorList>
            <consortium name="RefSeq"/>
        </authorList>
    </citation>
    <scope>IDENTIFICATION</scope>
    <source>
        <tissue evidence="14">Muscle</tissue>
    </source>
</reference>
<keyword evidence="5 12" id="KW-0812">Transmembrane</keyword>
<evidence type="ECO:0000256" key="9">
    <source>
        <dbReference type="ARBA" id="ARBA00023136"/>
    </source>
</evidence>
<protein>
    <recommendedName>
        <fullName evidence="4">Transmembrane protein 18</fullName>
    </recommendedName>
</protein>
<evidence type="ECO:0000256" key="11">
    <source>
        <dbReference type="SAM" id="MobiDB-lite"/>
    </source>
</evidence>
<keyword evidence="10" id="KW-0539">Nucleus</keyword>
<dbReference type="GeneID" id="106467093"/>
<evidence type="ECO:0000256" key="2">
    <source>
        <dbReference type="ARBA" id="ARBA00004127"/>
    </source>
</evidence>
<name>A0ABM1BIU9_LIMPO</name>
<keyword evidence="8" id="KW-0238">DNA-binding</keyword>
<proteinExistence type="inferred from homology"/>
<evidence type="ECO:0000256" key="3">
    <source>
        <dbReference type="ARBA" id="ARBA00009971"/>
    </source>
</evidence>
<feature type="compositionally biased region" description="Low complexity" evidence="11">
    <location>
        <begin position="154"/>
        <end position="169"/>
    </location>
</feature>
<evidence type="ECO:0000256" key="4">
    <source>
        <dbReference type="ARBA" id="ARBA00014253"/>
    </source>
</evidence>